<sequence length="379" mass="41713">MLCHRSSRRQNLRQRLARTRARGVKPCADLNSNRSCKTLRQPTCSPGKSRPENDRPSIKFTVRYLRGQQYSVTALTDSTGTIKEQYAYDAYGNLSIFDSSGTARTSSAEGNRYAYTGREYDDVLDLYHYRARMYDSIAGRFCSRDQIGYYDGMNLVQYGHGRPTIAVDYTGYEGVMTSDCGSTEITSTFGPTFVSGMPWSNGPADGGFAVTVPDIDMDCNCSPCCSDGKFYVSSISFSITMTIFIDVAKILEYNRTRTPPAPPLTLEGIYGHEQQHVMNMSFWWATEGSSQIGDALSGLGNGEFSPIISTEAGCEASCLDFKDALRSIVVTAYLSQTHTAPNPPPFPQPRVPSPPLGPSPMPPHPIPFVPGDDDVEVLY</sequence>
<dbReference type="EC" id="3.1.-.-" evidence="2"/>
<feature type="region of interest" description="Disordered" evidence="1">
    <location>
        <begin position="338"/>
        <end position="373"/>
    </location>
</feature>
<evidence type="ECO:0000313" key="2">
    <source>
        <dbReference type="EMBL" id="QDV86158.1"/>
    </source>
</evidence>
<protein>
    <submittedName>
        <fullName evidence="2">tRNA(Glu)-specific nuclease WapA</fullName>
        <ecNumber evidence="2">3.1.-.-</ecNumber>
    </submittedName>
</protein>
<keyword evidence="2" id="KW-0378">Hydrolase</keyword>
<accession>A0ABX5XVV3</accession>
<dbReference type="PANTHER" id="PTHR32305">
    <property type="match status" value="1"/>
</dbReference>
<dbReference type="Proteomes" id="UP000318081">
    <property type="component" value="Chromosome"/>
</dbReference>
<dbReference type="PANTHER" id="PTHR32305:SF15">
    <property type="entry name" value="PROTEIN RHSA-RELATED"/>
    <property type="match status" value="1"/>
</dbReference>
<dbReference type="InterPro" id="IPR022385">
    <property type="entry name" value="Rhs_assc_core"/>
</dbReference>
<evidence type="ECO:0000313" key="3">
    <source>
        <dbReference type="Proteomes" id="UP000318081"/>
    </source>
</evidence>
<proteinExistence type="predicted"/>
<organism evidence="2 3">
    <name type="scientific">Stieleria magnilauensis</name>
    <dbReference type="NCBI Taxonomy" id="2527963"/>
    <lineage>
        <taxon>Bacteria</taxon>
        <taxon>Pseudomonadati</taxon>
        <taxon>Planctomycetota</taxon>
        <taxon>Planctomycetia</taxon>
        <taxon>Pirellulales</taxon>
        <taxon>Pirellulaceae</taxon>
        <taxon>Stieleria</taxon>
    </lineage>
</organism>
<dbReference type="Gene3D" id="2.180.10.10">
    <property type="entry name" value="RHS repeat-associated core"/>
    <property type="match status" value="1"/>
</dbReference>
<name>A0ABX5XVV3_9BACT</name>
<feature type="compositionally biased region" description="Pro residues" evidence="1">
    <location>
        <begin position="341"/>
        <end position="368"/>
    </location>
</feature>
<dbReference type="NCBIfam" id="TIGR03696">
    <property type="entry name" value="Rhs_assc_core"/>
    <property type="match status" value="1"/>
</dbReference>
<dbReference type="RefSeq" id="WP_145216911.1">
    <property type="nucleotide sequence ID" value="NZ_CP036432.1"/>
</dbReference>
<keyword evidence="3" id="KW-1185">Reference proteome</keyword>
<dbReference type="EMBL" id="CP036432">
    <property type="protein sequence ID" value="QDV86158.1"/>
    <property type="molecule type" value="Genomic_DNA"/>
</dbReference>
<reference evidence="2 3" key="1">
    <citation type="submission" date="2019-02" db="EMBL/GenBank/DDBJ databases">
        <title>Deep-cultivation of Planctomycetes and their phenomic and genomic characterization uncovers novel biology.</title>
        <authorList>
            <person name="Wiegand S."/>
            <person name="Jogler M."/>
            <person name="Boedeker C."/>
            <person name="Pinto D."/>
            <person name="Vollmers J."/>
            <person name="Rivas-Marin E."/>
            <person name="Kohn T."/>
            <person name="Peeters S.H."/>
            <person name="Heuer A."/>
            <person name="Rast P."/>
            <person name="Oberbeckmann S."/>
            <person name="Bunk B."/>
            <person name="Jeske O."/>
            <person name="Meyerdierks A."/>
            <person name="Storesund J.E."/>
            <person name="Kallscheuer N."/>
            <person name="Luecker S."/>
            <person name="Lage O.M."/>
            <person name="Pohl T."/>
            <person name="Merkel B.J."/>
            <person name="Hornburger P."/>
            <person name="Mueller R.-W."/>
            <person name="Bruemmer F."/>
            <person name="Labrenz M."/>
            <person name="Spormann A.M."/>
            <person name="Op den Camp H."/>
            <person name="Overmann J."/>
            <person name="Amann R."/>
            <person name="Jetten M.S.M."/>
            <person name="Mascher T."/>
            <person name="Medema M.H."/>
            <person name="Devos D.P."/>
            <person name="Kaster A.-K."/>
            <person name="Ovreas L."/>
            <person name="Rohde M."/>
            <person name="Galperin M.Y."/>
            <person name="Jogler C."/>
        </authorList>
    </citation>
    <scope>NUCLEOTIDE SEQUENCE [LARGE SCALE GENOMIC DNA]</scope>
    <source>
        <strain evidence="2 3">TBK1r</strain>
    </source>
</reference>
<gene>
    <name evidence="2" type="primary">wapA_7</name>
    <name evidence="2" type="ORF">TBK1r_51760</name>
</gene>
<dbReference type="InterPro" id="IPR050708">
    <property type="entry name" value="T6SS_VgrG/RHS"/>
</dbReference>
<dbReference type="GO" id="GO:0016787">
    <property type="term" value="F:hydrolase activity"/>
    <property type="evidence" value="ECO:0007669"/>
    <property type="project" value="UniProtKB-KW"/>
</dbReference>
<evidence type="ECO:0000256" key="1">
    <source>
        <dbReference type="SAM" id="MobiDB-lite"/>
    </source>
</evidence>